<dbReference type="PANTHER" id="PTHR35674:SF1">
    <property type="entry name" value="CDNA SEQUENCE CK137956"/>
    <property type="match status" value="1"/>
</dbReference>
<dbReference type="Pfam" id="PF15752">
    <property type="entry name" value="DUF4688"/>
    <property type="match status" value="1"/>
</dbReference>
<dbReference type="PANTHER" id="PTHR35674">
    <property type="entry name" value="CDNA SEQUENCE CK137956"/>
    <property type="match status" value="1"/>
</dbReference>
<reference evidence="1 2" key="1">
    <citation type="submission" date="2023-05" db="EMBL/GenBank/DDBJ databases">
        <title>B98-5 Cell Line De Novo Hybrid Assembly: An Optical Mapping Approach.</title>
        <authorList>
            <person name="Kananen K."/>
            <person name="Auerbach J.A."/>
            <person name="Kautto E."/>
            <person name="Blachly J.S."/>
        </authorList>
    </citation>
    <scope>NUCLEOTIDE SEQUENCE [LARGE SCALE GENOMIC DNA]</scope>
    <source>
        <strain evidence="1">B95-8</strain>
        <tissue evidence="1">Cell line</tissue>
    </source>
</reference>
<sequence>MASGNGLLSSSALVGKRPCALGPFPRYIWIHQDTPQDSLDKTCHEIWKRVQGLPEASQPWTSMEQLSVPMAGTIGDHELSFQEEVKSRGAVLIVSRMPSGAQDTSQLMRDALYPSPISSYGAGQQHCSDIFHGSACPLAPWPSVWRKTMVMNSNSPVPFEVDGEEEEEEGDLKLETVDWQPLYSDCSQGTQPGKALELSSDKDEISLLVEQEFLSLTKEHSILVKESSEELEAPGSSLKGTRELAPCILAPPVVADGNECPRASIIVGNKLPKQKVATSINGSRQDCDSAMSAVKDILHATKVKSHKGTDDRDLILGASNLEVSKLLAQLPLKSTEASKTPDNKKVLEETRVIKDFLQNNMFSGPGLREPMGLSPFLLPPPSPPLAPPDKLPELLAQKRQLPVFAKICSKPEADPAVERHHLLEWSPGTKEPTKGRESLFLSQWPQSQKNTCGEEGCCDPMGTASLPLPPKKPACPVKKNLLYELFGATKNPSRQMKLRNKVEVDGLELKVNPPVTVADKNNLKHTGNVFTPHFATALTSATLNQPFWLNLNYPPPPVFPNPSTFLQYQVPIPSPGRESSRLIVEMRSQIRFTESSVVEGLRDMKYKVPNTEELQRPLGYLA</sequence>
<keyword evidence="2" id="KW-1185">Reference proteome</keyword>
<dbReference type="Proteomes" id="UP001266305">
    <property type="component" value="Unassembled WGS sequence"/>
</dbReference>
<organism evidence="1 2">
    <name type="scientific">Saguinus oedipus</name>
    <name type="common">Cotton-top tamarin</name>
    <name type="synonym">Oedipomidas oedipus</name>
    <dbReference type="NCBI Taxonomy" id="9490"/>
    <lineage>
        <taxon>Eukaryota</taxon>
        <taxon>Metazoa</taxon>
        <taxon>Chordata</taxon>
        <taxon>Craniata</taxon>
        <taxon>Vertebrata</taxon>
        <taxon>Euteleostomi</taxon>
        <taxon>Mammalia</taxon>
        <taxon>Eutheria</taxon>
        <taxon>Euarchontoglires</taxon>
        <taxon>Primates</taxon>
        <taxon>Haplorrhini</taxon>
        <taxon>Platyrrhini</taxon>
        <taxon>Cebidae</taxon>
        <taxon>Callitrichinae</taxon>
        <taxon>Saguinus</taxon>
    </lineage>
</organism>
<accession>A0ABQ9VB78</accession>
<evidence type="ECO:0000313" key="2">
    <source>
        <dbReference type="Proteomes" id="UP001266305"/>
    </source>
</evidence>
<dbReference type="EMBL" id="JASSZA010000007">
    <property type="protein sequence ID" value="KAK2106420.1"/>
    <property type="molecule type" value="Genomic_DNA"/>
</dbReference>
<gene>
    <name evidence="1" type="ORF">P7K49_015934</name>
</gene>
<name>A0ABQ9VB78_SAGOE</name>
<dbReference type="InterPro" id="IPR031496">
    <property type="entry name" value="DUF4688"/>
</dbReference>
<evidence type="ECO:0000313" key="1">
    <source>
        <dbReference type="EMBL" id="KAK2106420.1"/>
    </source>
</evidence>
<proteinExistence type="predicted"/>
<protein>
    <submittedName>
        <fullName evidence="1">Uncharacterized protein</fullName>
    </submittedName>
</protein>
<comment type="caution">
    <text evidence="1">The sequence shown here is derived from an EMBL/GenBank/DDBJ whole genome shotgun (WGS) entry which is preliminary data.</text>
</comment>